<evidence type="ECO:0008006" key="4">
    <source>
        <dbReference type="Google" id="ProtNLM"/>
    </source>
</evidence>
<feature type="region of interest" description="Disordered" evidence="1">
    <location>
        <begin position="22"/>
        <end position="45"/>
    </location>
</feature>
<accession>A0AAJ4XE11</accession>
<dbReference type="PROSITE" id="PS51257">
    <property type="entry name" value="PROKAR_LIPOPROTEIN"/>
    <property type="match status" value="1"/>
</dbReference>
<organism evidence="2 3">
    <name type="scientific">Sphingobacterium mizutaii</name>
    <dbReference type="NCBI Taxonomy" id="1010"/>
    <lineage>
        <taxon>Bacteria</taxon>
        <taxon>Pseudomonadati</taxon>
        <taxon>Bacteroidota</taxon>
        <taxon>Sphingobacteriia</taxon>
        <taxon>Sphingobacteriales</taxon>
        <taxon>Sphingobacteriaceae</taxon>
        <taxon>Sphingobacterium</taxon>
    </lineage>
</organism>
<feature type="compositionally biased region" description="Basic and acidic residues" evidence="1">
    <location>
        <begin position="22"/>
        <end position="36"/>
    </location>
</feature>
<dbReference type="Gene3D" id="1.20.5.320">
    <property type="entry name" value="6-Phosphogluconate Dehydrogenase, domain 3"/>
    <property type="match status" value="1"/>
</dbReference>
<proteinExistence type="predicted"/>
<dbReference type="KEGG" id="smiz:4412673_03225"/>
<dbReference type="AlphaFoldDB" id="A0AAJ4XE11"/>
<sequence>MKNRILFFIVVFTIMLGCSKDGEQGPKGDKGDKGEQGDVGVKGADGTKVLSGTTAPAANLGNIGDYYIDLALTNIYGPKTANSWGNPTSLKGAQGENGENGKDGLSLLSGNVAPTMDIGKVGDLYFNLSTLTIHGPKNLDNWGTSYPLASTQNSGVHVFLIKNVKFSLPAKEGEDYNQTKPNFSYVNNEINLGNVNINKGISFIYWRYNDPILDNGVFYSNYFRYQWNDLVKNGDYVNYGSPSINLKYRIAPFKVGYNTVTKNNFLQVLLEGNEILSSGQPNPVEFNAFLANANFDILIKYIPESSAVQMQASGRNVQELLRINSR</sequence>
<gene>
    <name evidence="2" type="ORF">SAMEA4412673_03225</name>
</gene>
<evidence type="ECO:0000256" key="1">
    <source>
        <dbReference type="SAM" id="MobiDB-lite"/>
    </source>
</evidence>
<evidence type="ECO:0000313" key="3">
    <source>
        <dbReference type="Proteomes" id="UP000215355"/>
    </source>
</evidence>
<dbReference type="Proteomes" id="UP000215355">
    <property type="component" value="Chromosome 1"/>
</dbReference>
<name>A0AAJ4XE11_9SPHI</name>
<protein>
    <recommendedName>
        <fullName evidence="4">Collagen triple helix repeat-containing protein</fullName>
    </recommendedName>
</protein>
<dbReference type="RefSeq" id="WP_093101672.1">
    <property type="nucleotide sequence ID" value="NZ_FNGK01000020.1"/>
</dbReference>
<dbReference type="EMBL" id="LT906468">
    <property type="protein sequence ID" value="SNV55690.1"/>
    <property type="molecule type" value="Genomic_DNA"/>
</dbReference>
<evidence type="ECO:0000313" key="2">
    <source>
        <dbReference type="EMBL" id="SNV55690.1"/>
    </source>
</evidence>
<reference evidence="2 3" key="1">
    <citation type="submission" date="2017-06" db="EMBL/GenBank/DDBJ databases">
        <authorList>
            <consortium name="Pathogen Informatics"/>
        </authorList>
    </citation>
    <scope>NUCLEOTIDE SEQUENCE [LARGE SCALE GENOMIC DNA]</scope>
    <source>
        <strain evidence="2 3">NCTC12149</strain>
    </source>
</reference>